<keyword evidence="1" id="KW-0732">Signal</keyword>
<proteinExistence type="predicted"/>
<evidence type="ECO:0008006" key="4">
    <source>
        <dbReference type="Google" id="ProtNLM"/>
    </source>
</evidence>
<dbReference type="EMBL" id="PVWK01000080">
    <property type="protein sequence ID" value="PSB28374.1"/>
    <property type="molecule type" value="Genomic_DNA"/>
</dbReference>
<feature type="chain" id="PRO_5015461414" description="DUF2808 domain-containing protein" evidence="1">
    <location>
        <begin position="25"/>
        <end position="178"/>
    </location>
</feature>
<dbReference type="AlphaFoldDB" id="A0A2T1E6R8"/>
<sequence length="178" mass="19126">MQKLTYILLLAVSPVLLSALTAMAVSDKSVTPVERSSLLASVTVTSDRPQADGSTHFFTMTMPERTGKRFTKLSFSFTEQNQEKSVAPLRFALASTKAFTGSAKAEGGAIGIKDTWIDETGVLWVEFQSPIPPKAQLTLALKTLQSSPAAAYDYGIAAYPETKFPAVFVGDGSLTVRQ</sequence>
<dbReference type="InterPro" id="IPR021256">
    <property type="entry name" value="DUF2808"/>
</dbReference>
<keyword evidence="3" id="KW-1185">Reference proteome</keyword>
<protein>
    <recommendedName>
        <fullName evidence="4">DUF2808 domain-containing protein</fullName>
    </recommendedName>
</protein>
<name>A0A2T1E6R8_9CYAN</name>
<dbReference type="OrthoDB" id="583760at2"/>
<evidence type="ECO:0000313" key="3">
    <source>
        <dbReference type="Proteomes" id="UP000239576"/>
    </source>
</evidence>
<feature type="signal peptide" evidence="1">
    <location>
        <begin position="1"/>
        <end position="24"/>
    </location>
</feature>
<reference evidence="2 3" key="2">
    <citation type="submission" date="2018-03" db="EMBL/GenBank/DDBJ databases">
        <title>The ancient ancestry and fast evolution of plastids.</title>
        <authorList>
            <person name="Moore K.R."/>
            <person name="Magnabosco C."/>
            <person name="Momper L."/>
            <person name="Gold D.A."/>
            <person name="Bosak T."/>
            <person name="Fournier G.P."/>
        </authorList>
    </citation>
    <scope>NUCLEOTIDE SEQUENCE [LARGE SCALE GENOMIC DNA]</scope>
    <source>
        <strain evidence="2 3">ULC18</strain>
    </source>
</reference>
<gene>
    <name evidence="2" type="ORF">C7B82_13640</name>
</gene>
<comment type="caution">
    <text evidence="2">The sequence shown here is derived from an EMBL/GenBank/DDBJ whole genome shotgun (WGS) entry which is preliminary data.</text>
</comment>
<organism evidence="2 3">
    <name type="scientific">Stenomitos frigidus ULC18</name>
    <dbReference type="NCBI Taxonomy" id="2107698"/>
    <lineage>
        <taxon>Bacteria</taxon>
        <taxon>Bacillati</taxon>
        <taxon>Cyanobacteriota</taxon>
        <taxon>Cyanophyceae</taxon>
        <taxon>Leptolyngbyales</taxon>
        <taxon>Leptolyngbyaceae</taxon>
        <taxon>Stenomitos</taxon>
    </lineage>
</organism>
<reference evidence="3" key="1">
    <citation type="submission" date="2018-02" db="EMBL/GenBank/DDBJ databases">
        <authorList>
            <person name="Moore K."/>
            <person name="Momper L."/>
        </authorList>
    </citation>
    <scope>NUCLEOTIDE SEQUENCE [LARGE SCALE GENOMIC DNA]</scope>
    <source>
        <strain evidence="3">ULC18</strain>
    </source>
</reference>
<dbReference type="Pfam" id="PF10989">
    <property type="entry name" value="DUF2808"/>
    <property type="match status" value="1"/>
</dbReference>
<evidence type="ECO:0000256" key="1">
    <source>
        <dbReference type="SAM" id="SignalP"/>
    </source>
</evidence>
<dbReference type="RefSeq" id="WP_106256841.1">
    <property type="nucleotide sequence ID" value="NZ_CAWNSW010000068.1"/>
</dbReference>
<accession>A0A2T1E6R8</accession>
<evidence type="ECO:0000313" key="2">
    <source>
        <dbReference type="EMBL" id="PSB28374.1"/>
    </source>
</evidence>
<dbReference type="Proteomes" id="UP000239576">
    <property type="component" value="Unassembled WGS sequence"/>
</dbReference>